<dbReference type="Proteomes" id="UP000294881">
    <property type="component" value="Unassembled WGS sequence"/>
</dbReference>
<evidence type="ECO:0000256" key="1">
    <source>
        <dbReference type="SAM" id="MobiDB-lite"/>
    </source>
</evidence>
<organism evidence="2 3">
    <name type="scientific">Camelimonas lactis</name>
    <dbReference type="NCBI Taxonomy" id="659006"/>
    <lineage>
        <taxon>Bacteria</taxon>
        <taxon>Pseudomonadati</taxon>
        <taxon>Pseudomonadota</taxon>
        <taxon>Alphaproteobacteria</taxon>
        <taxon>Hyphomicrobiales</taxon>
        <taxon>Chelatococcaceae</taxon>
        <taxon>Camelimonas</taxon>
    </lineage>
</organism>
<evidence type="ECO:0000313" key="3">
    <source>
        <dbReference type="Proteomes" id="UP000294881"/>
    </source>
</evidence>
<protein>
    <submittedName>
        <fullName evidence="2">Uncharacterized protein</fullName>
    </submittedName>
</protein>
<reference evidence="2 3" key="1">
    <citation type="submission" date="2019-03" db="EMBL/GenBank/DDBJ databases">
        <title>Genomic Encyclopedia of Type Strains, Phase IV (KMG-IV): sequencing the most valuable type-strain genomes for metagenomic binning, comparative biology and taxonomic classification.</title>
        <authorList>
            <person name="Goeker M."/>
        </authorList>
    </citation>
    <scope>NUCLEOTIDE SEQUENCE [LARGE SCALE GENOMIC DNA]</scope>
    <source>
        <strain evidence="2 3">DSM 22958</strain>
    </source>
</reference>
<evidence type="ECO:0000313" key="2">
    <source>
        <dbReference type="EMBL" id="TCO12807.1"/>
    </source>
</evidence>
<feature type="region of interest" description="Disordered" evidence="1">
    <location>
        <begin position="1"/>
        <end position="63"/>
    </location>
</feature>
<accession>A0A4R2GSB1</accession>
<name>A0A4R2GSB1_9HYPH</name>
<dbReference type="AlphaFoldDB" id="A0A4R2GSB1"/>
<keyword evidence="3" id="KW-1185">Reference proteome</keyword>
<proteinExistence type="predicted"/>
<feature type="compositionally biased region" description="Basic and acidic residues" evidence="1">
    <location>
        <begin position="1"/>
        <end position="14"/>
    </location>
</feature>
<feature type="compositionally biased region" description="Basic and acidic residues" evidence="1">
    <location>
        <begin position="34"/>
        <end position="54"/>
    </location>
</feature>
<gene>
    <name evidence="2" type="ORF">EV666_108130</name>
</gene>
<sequence>MPAHDKPPRTEPRSRPPAPGKHATAPLDTEQVDETGRKPPKARPDRQEYLDARPRRPHAAAKH</sequence>
<comment type="caution">
    <text evidence="2">The sequence shown here is derived from an EMBL/GenBank/DDBJ whole genome shotgun (WGS) entry which is preliminary data.</text>
</comment>
<dbReference type="EMBL" id="SLWL01000008">
    <property type="protein sequence ID" value="TCO12807.1"/>
    <property type="molecule type" value="Genomic_DNA"/>
</dbReference>